<feature type="domain" description="NAF" evidence="1">
    <location>
        <begin position="60"/>
        <end position="84"/>
    </location>
</feature>
<accession>A0A8S2A4Y7</accession>
<sequence length="192" mass="21841">MFRGSPAPKRVTPQEVFKDEWFKKDYKPPVFEEKDYSNMDDVDAVFKDSGEHLVAEKKEEQPAAMNAFEIISMSRGLNLENLFDPKQEFKRETRITLRGGANEIIEKTEEAAKPLGFDTWYITWLENVKAGRKEYLNVAKEAASRPNDVVVDIDAADADNELAAAEYVDGIFRFSENAEVALLPWLDNLSVS</sequence>
<dbReference type="InterPro" id="IPR004041">
    <property type="entry name" value="NAF_dom"/>
</dbReference>
<dbReference type="AlphaFoldDB" id="A0A8S2A4Y7"/>
<dbReference type="Pfam" id="PF03822">
    <property type="entry name" value="NAF"/>
    <property type="match status" value="1"/>
</dbReference>
<proteinExistence type="predicted"/>
<evidence type="ECO:0000313" key="2">
    <source>
        <dbReference type="EMBL" id="CAE6013714.1"/>
    </source>
</evidence>
<dbReference type="Gene3D" id="3.30.310.80">
    <property type="entry name" value="Kinase associated domain 1, KA1"/>
    <property type="match status" value="1"/>
</dbReference>
<dbReference type="PROSITE" id="PS50816">
    <property type="entry name" value="NAF"/>
    <property type="match status" value="1"/>
</dbReference>
<name>A0A8S2A4Y7_ARAAE</name>
<dbReference type="InterPro" id="IPR018451">
    <property type="entry name" value="NAF/FISL_domain"/>
</dbReference>
<protein>
    <recommendedName>
        <fullName evidence="1">NAF domain-containing protein</fullName>
    </recommendedName>
</protein>
<dbReference type="EMBL" id="LR999454">
    <property type="protein sequence ID" value="CAE6013714.1"/>
    <property type="molecule type" value="Genomic_DNA"/>
</dbReference>
<keyword evidence="3" id="KW-1185">Reference proteome</keyword>
<dbReference type="GO" id="GO:0007165">
    <property type="term" value="P:signal transduction"/>
    <property type="evidence" value="ECO:0007669"/>
    <property type="project" value="InterPro"/>
</dbReference>
<organism evidence="2 3">
    <name type="scientific">Arabidopsis arenosa</name>
    <name type="common">Sand rock-cress</name>
    <name type="synonym">Cardaminopsis arenosa</name>
    <dbReference type="NCBI Taxonomy" id="38785"/>
    <lineage>
        <taxon>Eukaryota</taxon>
        <taxon>Viridiplantae</taxon>
        <taxon>Streptophyta</taxon>
        <taxon>Embryophyta</taxon>
        <taxon>Tracheophyta</taxon>
        <taxon>Spermatophyta</taxon>
        <taxon>Magnoliopsida</taxon>
        <taxon>eudicotyledons</taxon>
        <taxon>Gunneridae</taxon>
        <taxon>Pentapetalae</taxon>
        <taxon>rosids</taxon>
        <taxon>malvids</taxon>
        <taxon>Brassicales</taxon>
        <taxon>Brassicaceae</taxon>
        <taxon>Camelineae</taxon>
        <taxon>Arabidopsis</taxon>
    </lineage>
</organism>
<gene>
    <name evidence="2" type="ORF">AARE701A_LOCUS9797</name>
</gene>
<evidence type="ECO:0000313" key="3">
    <source>
        <dbReference type="Proteomes" id="UP000682877"/>
    </source>
</evidence>
<evidence type="ECO:0000259" key="1">
    <source>
        <dbReference type="PROSITE" id="PS50816"/>
    </source>
</evidence>
<dbReference type="Proteomes" id="UP000682877">
    <property type="component" value="Chromosome 4"/>
</dbReference>
<reference evidence="2" key="1">
    <citation type="submission" date="2021-01" db="EMBL/GenBank/DDBJ databases">
        <authorList>
            <person name="Bezrukov I."/>
        </authorList>
    </citation>
    <scope>NUCLEOTIDE SEQUENCE</scope>
</reference>